<comment type="cofactor">
    <cofactor evidence="1">
        <name>FAD</name>
        <dbReference type="ChEBI" id="CHEBI:57692"/>
    </cofactor>
</comment>
<evidence type="ECO:0000313" key="4">
    <source>
        <dbReference type="EMBL" id="JAD76506.1"/>
    </source>
</evidence>
<dbReference type="SUPFAM" id="SSF46977">
    <property type="entry name" value="Succinate dehydrogenase/fumarate reductase flavoprotein C-terminal domain"/>
    <property type="match status" value="1"/>
</dbReference>
<dbReference type="InterPro" id="IPR015939">
    <property type="entry name" value="Fum_Rdtase/Succ_DH_flav-like_C"/>
</dbReference>
<dbReference type="AlphaFoldDB" id="A0A0A9CLQ1"/>
<dbReference type="GO" id="GO:0008734">
    <property type="term" value="F:L-aspartate oxidase activity"/>
    <property type="evidence" value="ECO:0007669"/>
    <property type="project" value="InterPro"/>
</dbReference>
<organism evidence="4">
    <name type="scientific">Arundo donax</name>
    <name type="common">Giant reed</name>
    <name type="synonym">Donax arundinaceus</name>
    <dbReference type="NCBI Taxonomy" id="35708"/>
    <lineage>
        <taxon>Eukaryota</taxon>
        <taxon>Viridiplantae</taxon>
        <taxon>Streptophyta</taxon>
        <taxon>Embryophyta</taxon>
        <taxon>Tracheophyta</taxon>
        <taxon>Spermatophyta</taxon>
        <taxon>Magnoliopsida</taxon>
        <taxon>Liliopsida</taxon>
        <taxon>Poales</taxon>
        <taxon>Poaceae</taxon>
        <taxon>PACMAD clade</taxon>
        <taxon>Arundinoideae</taxon>
        <taxon>Arundineae</taxon>
        <taxon>Arundo</taxon>
    </lineage>
</organism>
<keyword evidence="2" id="KW-0285">Flavoprotein</keyword>
<dbReference type="Gene3D" id="1.20.58.100">
    <property type="entry name" value="Fumarate reductase/succinate dehydrogenase flavoprotein-like, C-terminal domain"/>
    <property type="match status" value="1"/>
</dbReference>
<dbReference type="InterPro" id="IPR005288">
    <property type="entry name" value="NadB"/>
</dbReference>
<reference evidence="4" key="2">
    <citation type="journal article" date="2015" name="Data Brief">
        <title>Shoot transcriptome of the giant reed, Arundo donax.</title>
        <authorList>
            <person name="Barrero R.A."/>
            <person name="Guerrero F.D."/>
            <person name="Moolhuijzen P."/>
            <person name="Goolsby J.A."/>
            <person name="Tidwell J."/>
            <person name="Bellgard S.E."/>
            <person name="Bellgard M.I."/>
        </authorList>
    </citation>
    <scope>NUCLEOTIDE SEQUENCE</scope>
    <source>
        <tissue evidence="4">Shoot tissue taken approximately 20 cm above the soil surface</tissue>
    </source>
</reference>
<evidence type="ECO:0000256" key="1">
    <source>
        <dbReference type="ARBA" id="ARBA00001974"/>
    </source>
</evidence>
<feature type="domain" description="Fumarate reductase/succinate dehydrogenase flavoprotein-like C-terminal" evidence="3">
    <location>
        <begin position="2"/>
        <end position="86"/>
    </location>
</feature>
<dbReference type="PANTHER" id="PTHR42716">
    <property type="entry name" value="L-ASPARTATE OXIDASE"/>
    <property type="match status" value="1"/>
</dbReference>
<reference evidence="4" key="1">
    <citation type="submission" date="2014-09" db="EMBL/GenBank/DDBJ databases">
        <authorList>
            <person name="Magalhaes I.L.F."/>
            <person name="Oliveira U."/>
            <person name="Santos F.R."/>
            <person name="Vidigal T.H.D.A."/>
            <person name="Brescovit A.D."/>
            <person name="Santos A.J."/>
        </authorList>
    </citation>
    <scope>NUCLEOTIDE SEQUENCE</scope>
    <source>
        <tissue evidence="4">Shoot tissue taken approximately 20 cm above the soil surface</tissue>
    </source>
</reference>
<dbReference type="EMBL" id="GBRH01221389">
    <property type="protein sequence ID" value="JAD76506.1"/>
    <property type="molecule type" value="Transcribed_RNA"/>
</dbReference>
<sequence>MELQSVMWEYVGIVRSTGRLKNAEWKIGDLESEWEEFLFRRGWKPTMVGIEACEMRNLFCCAKLVVKSAITRRESRGLHFTEDFPYLEESKRKPTVIFPAAIQELTWSSKPLQRQLQCK</sequence>
<accession>A0A0A9CLQ1</accession>
<name>A0A0A9CLQ1_ARUDO</name>
<proteinExistence type="predicted"/>
<evidence type="ECO:0000256" key="2">
    <source>
        <dbReference type="ARBA" id="ARBA00022827"/>
    </source>
</evidence>
<dbReference type="InterPro" id="IPR037099">
    <property type="entry name" value="Fum_R/Succ_DH_flav-like_C_sf"/>
</dbReference>
<protein>
    <submittedName>
        <fullName evidence="4">Similar to AO (L-ASPARTATE OXIDASE)</fullName>
    </submittedName>
</protein>
<dbReference type="Pfam" id="PF02910">
    <property type="entry name" value="Succ_DH_flav_C"/>
    <property type="match status" value="1"/>
</dbReference>
<keyword evidence="2" id="KW-0274">FAD</keyword>
<dbReference type="GO" id="GO:0009435">
    <property type="term" value="P:NAD+ biosynthetic process"/>
    <property type="evidence" value="ECO:0007669"/>
    <property type="project" value="InterPro"/>
</dbReference>
<evidence type="ECO:0000259" key="3">
    <source>
        <dbReference type="Pfam" id="PF02910"/>
    </source>
</evidence>
<dbReference type="PANTHER" id="PTHR42716:SF2">
    <property type="entry name" value="L-ASPARTATE OXIDASE, CHLOROPLASTIC"/>
    <property type="match status" value="1"/>
</dbReference>